<evidence type="ECO:0008006" key="4">
    <source>
        <dbReference type="Google" id="ProtNLM"/>
    </source>
</evidence>
<protein>
    <recommendedName>
        <fullName evidence="4">Lipoprotein</fullName>
    </recommendedName>
</protein>
<feature type="chain" id="PRO_5009295356" description="Lipoprotein" evidence="1">
    <location>
        <begin position="28"/>
        <end position="126"/>
    </location>
</feature>
<keyword evidence="3" id="KW-1185">Reference proteome</keyword>
<dbReference type="EMBL" id="FNUY01000013">
    <property type="protein sequence ID" value="SEG77575.1"/>
    <property type="molecule type" value="Genomic_DNA"/>
</dbReference>
<keyword evidence="1" id="KW-0732">Signal</keyword>
<gene>
    <name evidence="2" type="ORF">SAMN04488115_11322</name>
</gene>
<sequence>MPALPALPVARLLALACLLAFPLSACVAGQANPSAGRASELASLVSRSVACKAGYPRASTLDRFIAAEVARGATPEQVAGARSTYVTVSEAETINQDIQPQACLPEERAAVKERMSRIRAGKFDAL</sequence>
<accession>A0A1H6CYE7</accession>
<evidence type="ECO:0000313" key="3">
    <source>
        <dbReference type="Proteomes" id="UP000236743"/>
    </source>
</evidence>
<feature type="signal peptide" evidence="1">
    <location>
        <begin position="1"/>
        <end position="27"/>
    </location>
</feature>
<evidence type="ECO:0000313" key="2">
    <source>
        <dbReference type="EMBL" id="SEG77575.1"/>
    </source>
</evidence>
<proteinExistence type="predicted"/>
<dbReference type="RefSeq" id="WP_103875060.1">
    <property type="nucleotide sequence ID" value="NZ_FNUY01000013.1"/>
</dbReference>
<dbReference type="OrthoDB" id="8162765at2"/>
<reference evidence="2 3" key="1">
    <citation type="submission" date="2016-10" db="EMBL/GenBank/DDBJ databases">
        <authorList>
            <person name="de Groot N.N."/>
        </authorList>
    </citation>
    <scope>NUCLEOTIDE SEQUENCE [LARGE SCALE GENOMIC DNA]</scope>
    <source>
        <strain evidence="2 3">DSM 26656</strain>
    </source>
</reference>
<evidence type="ECO:0000256" key="1">
    <source>
        <dbReference type="SAM" id="SignalP"/>
    </source>
</evidence>
<dbReference type="Proteomes" id="UP000236743">
    <property type="component" value="Unassembled WGS sequence"/>
</dbReference>
<name>A0A1H6CYE7_9HYPH</name>
<organism evidence="2 3">
    <name type="scientific">Bosea lathyri</name>
    <dbReference type="NCBI Taxonomy" id="1036778"/>
    <lineage>
        <taxon>Bacteria</taxon>
        <taxon>Pseudomonadati</taxon>
        <taxon>Pseudomonadota</taxon>
        <taxon>Alphaproteobacteria</taxon>
        <taxon>Hyphomicrobiales</taxon>
        <taxon>Boseaceae</taxon>
        <taxon>Bosea</taxon>
    </lineage>
</organism>
<dbReference type="AlphaFoldDB" id="A0A1H6CYE7"/>